<evidence type="ECO:0000256" key="1">
    <source>
        <dbReference type="SAM" id="MobiDB-lite"/>
    </source>
</evidence>
<keyword evidence="3" id="KW-1185">Reference proteome</keyword>
<dbReference type="Proteomes" id="UP001497497">
    <property type="component" value="Unassembled WGS sequence"/>
</dbReference>
<dbReference type="EMBL" id="CAXITT010000979">
    <property type="protein sequence ID" value="CAL1547447.1"/>
    <property type="molecule type" value="Genomic_DNA"/>
</dbReference>
<comment type="caution">
    <text evidence="2">The sequence shown here is derived from an EMBL/GenBank/DDBJ whole genome shotgun (WGS) entry which is preliminary data.</text>
</comment>
<reference evidence="2 3" key="1">
    <citation type="submission" date="2024-04" db="EMBL/GenBank/DDBJ databases">
        <authorList>
            <consortium name="Genoscope - CEA"/>
            <person name="William W."/>
        </authorList>
    </citation>
    <scope>NUCLEOTIDE SEQUENCE [LARGE SCALE GENOMIC DNA]</scope>
</reference>
<organism evidence="2 3">
    <name type="scientific">Lymnaea stagnalis</name>
    <name type="common">Great pond snail</name>
    <name type="synonym">Helix stagnalis</name>
    <dbReference type="NCBI Taxonomy" id="6523"/>
    <lineage>
        <taxon>Eukaryota</taxon>
        <taxon>Metazoa</taxon>
        <taxon>Spiralia</taxon>
        <taxon>Lophotrochozoa</taxon>
        <taxon>Mollusca</taxon>
        <taxon>Gastropoda</taxon>
        <taxon>Heterobranchia</taxon>
        <taxon>Euthyneura</taxon>
        <taxon>Panpulmonata</taxon>
        <taxon>Hygrophila</taxon>
        <taxon>Lymnaeoidea</taxon>
        <taxon>Lymnaeidae</taxon>
        <taxon>Lymnaea</taxon>
    </lineage>
</organism>
<feature type="region of interest" description="Disordered" evidence="1">
    <location>
        <begin position="199"/>
        <end position="234"/>
    </location>
</feature>
<proteinExistence type="predicted"/>
<evidence type="ECO:0000313" key="3">
    <source>
        <dbReference type="Proteomes" id="UP001497497"/>
    </source>
</evidence>
<feature type="region of interest" description="Disordered" evidence="1">
    <location>
        <begin position="87"/>
        <end position="138"/>
    </location>
</feature>
<evidence type="ECO:0000313" key="2">
    <source>
        <dbReference type="EMBL" id="CAL1547447.1"/>
    </source>
</evidence>
<name>A0AAV2INT3_LYMST</name>
<dbReference type="AlphaFoldDB" id="A0AAV2INT3"/>
<feature type="region of interest" description="Disordered" evidence="1">
    <location>
        <begin position="40"/>
        <end position="63"/>
    </location>
</feature>
<protein>
    <submittedName>
        <fullName evidence="2">Uncharacterized protein</fullName>
    </submittedName>
</protein>
<accession>A0AAV2INT3</accession>
<feature type="compositionally biased region" description="Basic and acidic residues" evidence="1">
    <location>
        <begin position="225"/>
        <end position="234"/>
    </location>
</feature>
<sequence>MRGGRGGFVESDLDTYDGLNDAFNTEEAVVARGRGVRGAGISFGRGRGRGMNRTGFDSWDNEQEDNTVIEGQDQSLDLIEAAKPSAGLERPRGAARIPDEDEPDAKRAKFATAPGIDNDDRIGKKPYLPYPRDPYGDPYGDPYLRYDPYYRDPYLDPPLAKYGYDRLGYDRFAGLPSRFDPLLERKPFVPAESIDYGHGGVDKEKKSYQPAEVIDYGHGQSSEPKSSDAPRLALDRDRATLDTARGYSDTLRGSIINKYCF</sequence>
<gene>
    <name evidence="2" type="ORF">GSLYS_00020764001</name>
</gene>